<keyword evidence="3" id="KW-0812">Transmembrane</keyword>
<comment type="subcellular location">
    <subcellularLocation>
        <location evidence="1">Cell membrane</location>
        <topology evidence="1">Multi-pass membrane protein</topology>
    </subcellularLocation>
</comment>
<dbReference type="SUPFAM" id="SSF48317">
    <property type="entry name" value="Acid phosphatase/Vanadium-dependent haloperoxidase"/>
    <property type="match status" value="1"/>
</dbReference>
<dbReference type="Pfam" id="PF01569">
    <property type="entry name" value="PAP2"/>
    <property type="match status" value="1"/>
</dbReference>
<evidence type="ECO:0000259" key="7">
    <source>
        <dbReference type="PROSITE" id="PS50146"/>
    </source>
</evidence>
<evidence type="ECO:0000256" key="6">
    <source>
        <dbReference type="ARBA" id="ARBA00023136"/>
    </source>
</evidence>
<reference evidence="8 9" key="1">
    <citation type="submission" date="2018-11" db="EMBL/GenBank/DDBJ databases">
        <title>Cryobacterium sp. nov., isolated from rhizosphere soil of lettuce.</title>
        <authorList>
            <person name="Wang Y."/>
        </authorList>
    </citation>
    <scope>NUCLEOTIDE SEQUENCE [LARGE SCALE GENOMIC DNA]</scope>
    <source>
        <strain evidence="8 9">NEAU-85</strain>
    </source>
</reference>
<dbReference type="PANTHER" id="PTHR14969">
    <property type="entry name" value="SPHINGOSINE-1-PHOSPHATE PHOSPHOHYDROLASE"/>
    <property type="match status" value="1"/>
</dbReference>
<comment type="caution">
    <text evidence="8">The sequence shown here is derived from an EMBL/GenBank/DDBJ whole genome shotgun (WGS) entry which is preliminary data.</text>
</comment>
<dbReference type="Proteomes" id="UP000279859">
    <property type="component" value="Unassembled WGS sequence"/>
</dbReference>
<name>A0A3M8LH40_9MICO</name>
<dbReference type="CDD" id="cd01610">
    <property type="entry name" value="PAP2_like"/>
    <property type="match status" value="1"/>
</dbReference>
<dbReference type="GO" id="GO:0016301">
    <property type="term" value="F:kinase activity"/>
    <property type="evidence" value="ECO:0007669"/>
    <property type="project" value="InterPro"/>
</dbReference>
<proteinExistence type="predicted"/>
<evidence type="ECO:0000256" key="3">
    <source>
        <dbReference type="ARBA" id="ARBA00022692"/>
    </source>
</evidence>
<dbReference type="GO" id="GO:0016787">
    <property type="term" value="F:hydrolase activity"/>
    <property type="evidence" value="ECO:0007669"/>
    <property type="project" value="UniProtKB-KW"/>
</dbReference>
<dbReference type="AlphaFoldDB" id="A0A3M8LH40"/>
<evidence type="ECO:0000313" key="9">
    <source>
        <dbReference type="Proteomes" id="UP000279859"/>
    </source>
</evidence>
<keyword evidence="6" id="KW-0472">Membrane</keyword>
<dbReference type="Gene3D" id="3.40.50.10330">
    <property type="entry name" value="Probable inorganic polyphosphate/atp-NAD kinase, domain 1"/>
    <property type="match status" value="1"/>
</dbReference>
<keyword evidence="9" id="KW-1185">Reference proteome</keyword>
<evidence type="ECO:0000256" key="2">
    <source>
        <dbReference type="ARBA" id="ARBA00022475"/>
    </source>
</evidence>
<dbReference type="SMART" id="SM00014">
    <property type="entry name" value="acidPPc"/>
    <property type="match status" value="1"/>
</dbReference>
<organism evidence="8 9">
    <name type="scientific">Cryobacterium tepidiphilum</name>
    <dbReference type="NCBI Taxonomy" id="2486026"/>
    <lineage>
        <taxon>Bacteria</taxon>
        <taxon>Bacillati</taxon>
        <taxon>Actinomycetota</taxon>
        <taxon>Actinomycetes</taxon>
        <taxon>Micrococcales</taxon>
        <taxon>Microbacteriaceae</taxon>
        <taxon>Cryobacterium</taxon>
    </lineage>
</organism>
<evidence type="ECO:0000256" key="1">
    <source>
        <dbReference type="ARBA" id="ARBA00004651"/>
    </source>
</evidence>
<keyword evidence="5" id="KW-1133">Transmembrane helix</keyword>
<dbReference type="SMART" id="SM00046">
    <property type="entry name" value="DAGKc"/>
    <property type="match status" value="1"/>
</dbReference>
<dbReference type="InterPro" id="IPR016064">
    <property type="entry name" value="NAD/diacylglycerol_kinase_sf"/>
</dbReference>
<protein>
    <submittedName>
        <fullName evidence="8">Phosphatase PAP2 family protein</fullName>
    </submittedName>
</protein>
<dbReference type="InterPro" id="IPR001206">
    <property type="entry name" value="Diacylglycerol_kinase_cat_dom"/>
</dbReference>
<dbReference type="PANTHER" id="PTHR14969:SF62">
    <property type="entry name" value="DECAPRENYLPHOSPHORYL-5-PHOSPHORIBOSE PHOSPHATASE RV3807C-RELATED"/>
    <property type="match status" value="1"/>
</dbReference>
<dbReference type="InterPro" id="IPR017438">
    <property type="entry name" value="ATP-NAD_kinase_N"/>
</dbReference>
<feature type="domain" description="DAGKc" evidence="7">
    <location>
        <begin position="171"/>
        <end position="299"/>
    </location>
</feature>
<dbReference type="Gene3D" id="2.60.200.40">
    <property type="match status" value="1"/>
</dbReference>
<keyword evidence="2" id="KW-1003">Cell membrane</keyword>
<dbReference type="InterPro" id="IPR000326">
    <property type="entry name" value="PAP2/HPO"/>
</dbReference>
<keyword evidence="4" id="KW-0378">Hydrolase</keyword>
<dbReference type="GO" id="GO:0005886">
    <property type="term" value="C:plasma membrane"/>
    <property type="evidence" value="ECO:0007669"/>
    <property type="project" value="UniProtKB-SubCell"/>
</dbReference>
<dbReference type="InterPro" id="IPR036938">
    <property type="entry name" value="PAP2/HPO_sf"/>
</dbReference>
<dbReference type="Gene3D" id="1.20.144.10">
    <property type="entry name" value="Phosphatidic acid phosphatase type 2/haloperoxidase"/>
    <property type="match status" value="1"/>
</dbReference>
<dbReference type="PROSITE" id="PS50146">
    <property type="entry name" value="DAGK"/>
    <property type="match status" value="1"/>
</dbReference>
<dbReference type="Pfam" id="PF00781">
    <property type="entry name" value="DAGK_cat"/>
    <property type="match status" value="1"/>
</dbReference>
<evidence type="ECO:0000256" key="4">
    <source>
        <dbReference type="ARBA" id="ARBA00022801"/>
    </source>
</evidence>
<dbReference type="SUPFAM" id="SSF111331">
    <property type="entry name" value="NAD kinase/diacylglycerol kinase-like"/>
    <property type="match status" value="1"/>
</dbReference>
<evidence type="ECO:0000256" key="5">
    <source>
        <dbReference type="ARBA" id="ARBA00022989"/>
    </source>
</evidence>
<accession>A0A3M8LH40</accession>
<dbReference type="OrthoDB" id="5242960at2"/>
<sequence length="474" mass="48964">MVDRGYVRLSNAANRSRLWVSIAAGLALFGRPRPALRGVGSLVVASILANLVGKKLFGGDRPLLKDIPVGRRLKKQPASASFPSGHSASAAAFATGVALESPRLGLAVAPVAAAVAYSRLHTGAHWFSDVVGGSVIGVATAALGKAIVPARSSSSRHRGQGGTPVGLPALPDGEGAFIVVNPASGNSTLRPDPMKALSARLPRAAVHRLDDGEDLVAVARRALESGDRPQVLGVAGGDGSVGAIAQVARDAGLPLLVLPSGTFNHFAGAAGIESVDAAIDGLLAGEGVRVDVAELTVGDGDPKTVLNEASLGVYSDFVAEREKVEARVGKWVGSVVAAVRVMTNAHPAAVTIDGRDTEVWSLFVGVGRNAPGAAPLRRRRLGGGSLDLRVLRVRSRARAVWSLSFGGRLGSVVSDLLPGSTGLEERTQEATEIRVHSREAQPLAHDGEVHSHGTAYTYRVTVVPGGLEVYRPFI</sequence>
<dbReference type="EMBL" id="RDSR01000005">
    <property type="protein sequence ID" value="RNE64229.1"/>
    <property type="molecule type" value="Genomic_DNA"/>
</dbReference>
<evidence type="ECO:0000313" key="8">
    <source>
        <dbReference type="EMBL" id="RNE64229.1"/>
    </source>
</evidence>
<gene>
    <name evidence="8" type="ORF">EEJ31_04670</name>
</gene>